<sequence>MSASEQQVLKACEVCGKVMLRKNISSHLRVVHKYTPEQVEAVKKTMRMEGASPGEEVLLTCPICDEQFLVQESFAGHCLSMHSSNLFVLEHTLDYVIRRLRKDFSARTSRLRFITKMDLWNIIQKYGLRPGFRDSNDLKSVQMREHEHNLDDGIRFFQMPVHRKGKGFILIIITPTQVEWLRKYSSRGISLDDTHGATRYNLKLATVVVADEKDRGLPAAFLLSGSMTTADVEKLFREIKNLVPEFDPRQVVTDEAICFYNAFRAVFPSSRAKLHYCRCYLYMPVIKLKDLNELLRIGQLEEFQSKFPYILAFLDVQKQDKMAHYLRSNYLGSTFYLFRFHFIAPCFNSVMETTMLSERWHSRLKNEILHRNANSRVDCLVELLIRAVEDLCIGSKLTRDSTVIRLRSAITYLGKNPEGWEVAGKSPEETFTVVDKGGCNCALPPSSNVHCPRCQVCPYSWTCTCLDNRAGISCMHRHAVAIREGGVTPSTRNRHEEVSSLSTIVEDRSEDFEVVVPAQERLEERKAIRSKIEMVRNFMCFSYVISQKFNLSGLLRRQR</sequence>
<dbReference type="SMART" id="SM00355">
    <property type="entry name" value="ZnF_C2H2"/>
    <property type="match status" value="2"/>
</dbReference>
<dbReference type="EMBL" id="UZAH01036539">
    <property type="protein sequence ID" value="VDP45983.1"/>
    <property type="molecule type" value="Genomic_DNA"/>
</dbReference>
<accession>A0A183GPF3</accession>
<evidence type="ECO:0000259" key="1">
    <source>
        <dbReference type="PROSITE" id="PS00028"/>
    </source>
</evidence>
<evidence type="ECO:0000313" key="3">
    <source>
        <dbReference type="Proteomes" id="UP000050761"/>
    </source>
</evidence>
<evidence type="ECO:0000313" key="2">
    <source>
        <dbReference type="EMBL" id="VDP45983.1"/>
    </source>
</evidence>
<name>A0A183GPF3_HELPZ</name>
<organism evidence="3 4">
    <name type="scientific">Heligmosomoides polygyrus</name>
    <name type="common">Parasitic roundworm</name>
    <dbReference type="NCBI Taxonomy" id="6339"/>
    <lineage>
        <taxon>Eukaryota</taxon>
        <taxon>Metazoa</taxon>
        <taxon>Ecdysozoa</taxon>
        <taxon>Nematoda</taxon>
        <taxon>Chromadorea</taxon>
        <taxon>Rhabditida</taxon>
        <taxon>Rhabditina</taxon>
        <taxon>Rhabditomorpha</taxon>
        <taxon>Strongyloidea</taxon>
        <taxon>Heligmosomidae</taxon>
        <taxon>Heligmosomoides</taxon>
    </lineage>
</organism>
<evidence type="ECO:0000313" key="4">
    <source>
        <dbReference type="WBParaSite" id="HPBE_0002457301-mRNA-1"/>
    </source>
</evidence>
<accession>A0A3P8HI24</accession>
<dbReference type="OrthoDB" id="5867259at2759"/>
<dbReference type="WBParaSite" id="HPBE_0002457301-mRNA-1">
    <property type="protein sequence ID" value="HPBE_0002457301-mRNA-1"/>
    <property type="gene ID" value="HPBE_0002457301"/>
</dbReference>
<proteinExistence type="predicted"/>
<keyword evidence="3" id="KW-1185">Reference proteome</keyword>
<reference evidence="4" key="2">
    <citation type="submission" date="2019-09" db="UniProtKB">
        <authorList>
            <consortium name="WormBaseParasite"/>
        </authorList>
    </citation>
    <scope>IDENTIFICATION</scope>
</reference>
<reference evidence="2 3" key="1">
    <citation type="submission" date="2018-11" db="EMBL/GenBank/DDBJ databases">
        <authorList>
            <consortium name="Pathogen Informatics"/>
        </authorList>
    </citation>
    <scope>NUCLEOTIDE SEQUENCE [LARGE SCALE GENOMIC DNA]</scope>
</reference>
<protein>
    <submittedName>
        <fullName evidence="4">C2H2-type domain-containing protein</fullName>
    </submittedName>
</protein>
<feature type="domain" description="C2H2-type" evidence="1">
    <location>
        <begin position="61"/>
        <end position="82"/>
    </location>
</feature>
<gene>
    <name evidence="2" type="ORF">HPBE_LOCUS24572</name>
</gene>
<dbReference type="PROSITE" id="PS00028">
    <property type="entry name" value="ZINC_FINGER_C2H2_1"/>
    <property type="match status" value="1"/>
</dbReference>
<dbReference type="Proteomes" id="UP000050761">
    <property type="component" value="Unassembled WGS sequence"/>
</dbReference>
<dbReference type="InterPro" id="IPR013087">
    <property type="entry name" value="Znf_C2H2_type"/>
</dbReference>
<dbReference type="AlphaFoldDB" id="A0A183GPF3"/>